<feature type="transmembrane region" description="Helical" evidence="1">
    <location>
        <begin position="74"/>
        <end position="94"/>
    </location>
</feature>
<gene>
    <name evidence="2" type="ordered locus">Cycma_3778</name>
</gene>
<reference evidence="3" key="1">
    <citation type="submission" date="2011-07" db="EMBL/GenBank/DDBJ databases">
        <title>The complete genome of Cyclobacterium marinum DSM 745.</title>
        <authorList>
            <person name="Lucas S."/>
            <person name="Han J."/>
            <person name="Lapidus A."/>
            <person name="Bruce D."/>
            <person name="Goodwin L."/>
            <person name="Pitluck S."/>
            <person name="Peters L."/>
            <person name="Kyrpides N."/>
            <person name="Mavromatis K."/>
            <person name="Ivanova N."/>
            <person name="Ovchinnikova G."/>
            <person name="Chertkov O."/>
            <person name="Detter J.C."/>
            <person name="Tapia R."/>
            <person name="Han C."/>
            <person name="Land M."/>
            <person name="Hauser L."/>
            <person name="Markowitz V."/>
            <person name="Cheng J.-F."/>
            <person name="Hugenholtz P."/>
            <person name="Woyke T."/>
            <person name="Wu D."/>
            <person name="Tindall B."/>
            <person name="Schuetze A."/>
            <person name="Brambilla E."/>
            <person name="Klenk H.-P."/>
            <person name="Eisen J.A."/>
        </authorList>
    </citation>
    <scope>NUCLEOTIDE SEQUENCE [LARGE SCALE GENOMIC DNA]</scope>
    <source>
        <strain evidence="3">ATCC 25205 / DSM 745 / LMG 13164 / NCIMB 1802</strain>
    </source>
</reference>
<keyword evidence="1" id="KW-0472">Membrane</keyword>
<keyword evidence="1" id="KW-0812">Transmembrane</keyword>
<dbReference type="RefSeq" id="WP_014021776.1">
    <property type="nucleotide sequence ID" value="NC_015914.1"/>
</dbReference>
<keyword evidence="1" id="KW-1133">Transmembrane helix</keyword>
<evidence type="ECO:0000313" key="3">
    <source>
        <dbReference type="Proteomes" id="UP000001635"/>
    </source>
</evidence>
<sequence>MKIKNAFSKNFDLQGKKRNLSLKKFPFILKVAYSRVYTTGWLGILALTSFIIIINDNFKFIIFDSTMEFQIPLYQFFLNIAMGIFISFIFYFIVIHIETESKKSSVYLYLNNSIEDLDSKIKLLLYKINQNRHSNNQYTSFKNEDITQIFQTSYQINSLEVEKEVLKTAYYLDKKIVEILTLNEIIDNTIIRRLSQIKGYSLNQLIFQIEQNVRSNNIPGTNTSRHIINIMEDINKLLVYFRNEYSIYHFEYNNDFKEKIKERDINKK</sequence>
<dbReference type="KEGG" id="cmr:Cycma_3778"/>
<evidence type="ECO:0000256" key="1">
    <source>
        <dbReference type="SAM" id="Phobius"/>
    </source>
</evidence>
<organism evidence="2 3">
    <name type="scientific">Cyclobacterium marinum (strain ATCC 25205 / DSM 745 / LMG 13164 / NCIMB 1802)</name>
    <name type="common">Flectobacillus marinus</name>
    <dbReference type="NCBI Taxonomy" id="880070"/>
    <lineage>
        <taxon>Bacteria</taxon>
        <taxon>Pseudomonadati</taxon>
        <taxon>Bacteroidota</taxon>
        <taxon>Cytophagia</taxon>
        <taxon>Cytophagales</taxon>
        <taxon>Cyclobacteriaceae</taxon>
        <taxon>Cyclobacterium</taxon>
    </lineage>
</organism>
<accession>G0J464</accession>
<name>G0J464_CYCMS</name>
<dbReference type="AlphaFoldDB" id="G0J464"/>
<keyword evidence="3" id="KW-1185">Reference proteome</keyword>
<evidence type="ECO:0000313" key="2">
    <source>
        <dbReference type="EMBL" id="AEL27490.1"/>
    </source>
</evidence>
<protein>
    <submittedName>
        <fullName evidence="2">Uncharacterized protein</fullName>
    </submittedName>
</protein>
<dbReference type="Proteomes" id="UP000001635">
    <property type="component" value="Chromosome"/>
</dbReference>
<dbReference type="HOGENOM" id="CLU_1037154_0_0_10"/>
<dbReference type="EMBL" id="CP002955">
    <property type="protein sequence ID" value="AEL27490.1"/>
    <property type="molecule type" value="Genomic_DNA"/>
</dbReference>
<proteinExistence type="predicted"/>
<feature type="transmembrane region" description="Helical" evidence="1">
    <location>
        <begin position="32"/>
        <end position="54"/>
    </location>
</feature>